<dbReference type="EMBL" id="JAULSW010000002">
    <property type="protein sequence ID" value="KAK3390212.1"/>
    <property type="molecule type" value="Genomic_DNA"/>
</dbReference>
<feature type="compositionally biased region" description="Low complexity" evidence="1">
    <location>
        <begin position="456"/>
        <end position="471"/>
    </location>
</feature>
<dbReference type="InterPro" id="IPR003163">
    <property type="entry name" value="Tscrpt_reg_HTH_APSES-type"/>
</dbReference>
<feature type="region of interest" description="Disordered" evidence="1">
    <location>
        <begin position="573"/>
        <end position="668"/>
    </location>
</feature>
<feature type="compositionally biased region" description="Basic and acidic residues" evidence="1">
    <location>
        <begin position="646"/>
        <end position="655"/>
    </location>
</feature>
<dbReference type="GO" id="GO:0033309">
    <property type="term" value="C:SBF transcription complex"/>
    <property type="evidence" value="ECO:0007669"/>
    <property type="project" value="TreeGrafter"/>
</dbReference>
<evidence type="ECO:0000256" key="1">
    <source>
        <dbReference type="SAM" id="MobiDB-lite"/>
    </source>
</evidence>
<feature type="compositionally biased region" description="Basic residues" evidence="1">
    <location>
        <begin position="656"/>
        <end position="668"/>
    </location>
</feature>
<dbReference type="Proteomes" id="UP001285441">
    <property type="component" value="Unassembled WGS sequence"/>
</dbReference>
<dbReference type="PROSITE" id="PS51299">
    <property type="entry name" value="HTH_APSES"/>
    <property type="match status" value="1"/>
</dbReference>
<feature type="compositionally biased region" description="Low complexity" evidence="1">
    <location>
        <begin position="624"/>
        <end position="641"/>
    </location>
</feature>
<dbReference type="PANTHER" id="PTHR43828">
    <property type="entry name" value="ASPARAGINASE"/>
    <property type="match status" value="1"/>
</dbReference>
<dbReference type="Gene3D" id="3.10.260.10">
    <property type="entry name" value="Transcription regulator HTH, APSES-type DNA-binding domain"/>
    <property type="match status" value="1"/>
</dbReference>
<dbReference type="GO" id="GO:0000981">
    <property type="term" value="F:DNA-binding transcription factor activity, RNA polymerase II-specific"/>
    <property type="evidence" value="ECO:0007669"/>
    <property type="project" value="UniProtKB-ARBA"/>
</dbReference>
<dbReference type="GO" id="GO:0030907">
    <property type="term" value="C:MBF transcription complex"/>
    <property type="evidence" value="ECO:0007669"/>
    <property type="project" value="TreeGrafter"/>
</dbReference>
<sequence length="668" mass="73485">MLSLSSLLNPDPPREPHRVPLPGSRPPLEPSSSGVPSLAELAVRNRHLAHGQDLLKESKDFAKSKVKGVVNFLPFEDLNEESRREARRFQVRPFGAIVDNCRRIPYHSGKKDFFEKTGRDSFEVFHYDFQIPLDIKAMIHKDVKIPVGDMKKQKEDTYHTVMWDYNVGLVRMTPFFKCLEYSKTTPAKMLNLNRGLRDITHSITGGSIKAQGYWMPFDCARAVCATFCHPIAGALIPLFGPNFPLECIPYGTSNYAHMVIDKEIVLRSTRQAEAFLNSNIVQGPLLALRLSSRSSSPKEPQYSESYRAGSNLPSWFERRDLDMESSSYATGPDTDFDGRVLPLRHISTAPTSAGTIHSPGWTPVTHASPTWTTINRPSPAQQHRYLQQNVSQFQSPNREQYFGGSVASHEVPNPLLTAIPGSSGSGYCTARHQQHGSYYRHNRPAPLPLPPPVPYTTSGLHTRSSSSSTSSPGIQAGVPHQREHRHSKKRSFAKYETLDEDAEYDAGASQSDNSPTTTAAMPPDSAGSHIAALVPPLLPKEPITTTMCPRGGSASAGSGAESDAALMLLRLRGRDTSVPPQSKNGEDSKDEGQEIEQGRLFSKENGNYSTGGSSGSCRNSTTRSPSPSAPDAAANASSASSVPVFEQHDTDDFCRRSRRIKRRRASMM</sequence>
<dbReference type="AlphaFoldDB" id="A0AAE0NYU2"/>
<feature type="compositionally biased region" description="Basic residues" evidence="1">
    <location>
        <begin position="432"/>
        <end position="443"/>
    </location>
</feature>
<evidence type="ECO:0000259" key="2">
    <source>
        <dbReference type="PROSITE" id="PS51299"/>
    </source>
</evidence>
<dbReference type="PANTHER" id="PTHR43828:SF5">
    <property type="entry name" value="TRANSCRIPTIONAL REPRESSOR XBP1"/>
    <property type="match status" value="1"/>
</dbReference>
<dbReference type="SUPFAM" id="SSF54616">
    <property type="entry name" value="DNA-binding domain of Mlu1-box binding protein MBP1"/>
    <property type="match status" value="1"/>
</dbReference>
<reference evidence="3" key="2">
    <citation type="submission" date="2023-06" db="EMBL/GenBank/DDBJ databases">
        <authorList>
            <consortium name="Lawrence Berkeley National Laboratory"/>
            <person name="Haridas S."/>
            <person name="Hensen N."/>
            <person name="Bonometti L."/>
            <person name="Westerberg I."/>
            <person name="Brannstrom I.O."/>
            <person name="Guillou S."/>
            <person name="Cros-Aarteil S."/>
            <person name="Calhoun S."/>
            <person name="Kuo A."/>
            <person name="Mondo S."/>
            <person name="Pangilinan J."/>
            <person name="Riley R."/>
            <person name="LaButti K."/>
            <person name="Andreopoulos B."/>
            <person name="Lipzen A."/>
            <person name="Chen C."/>
            <person name="Yanf M."/>
            <person name="Daum C."/>
            <person name="Ng V."/>
            <person name="Clum A."/>
            <person name="Steindorff A."/>
            <person name="Ohm R."/>
            <person name="Martin F."/>
            <person name="Silar P."/>
            <person name="Natvig D."/>
            <person name="Lalanne C."/>
            <person name="Gautier V."/>
            <person name="Ament-velasquez S.L."/>
            <person name="Kruys A."/>
            <person name="Hutchinson M.I."/>
            <person name="Powell A.J."/>
            <person name="Barry K."/>
            <person name="Miller A.N."/>
            <person name="Grigoriev I.V."/>
            <person name="Debuchy R."/>
            <person name="Gladieux P."/>
            <person name="Thoren M.H."/>
            <person name="Johannesson H."/>
        </authorList>
    </citation>
    <scope>NUCLEOTIDE SEQUENCE</scope>
    <source>
        <strain evidence="3">CBS 232.78</strain>
    </source>
</reference>
<feature type="compositionally biased region" description="Pro residues" evidence="1">
    <location>
        <begin position="445"/>
        <end position="454"/>
    </location>
</feature>
<feature type="region of interest" description="Disordered" evidence="1">
    <location>
        <begin position="426"/>
        <end position="490"/>
    </location>
</feature>
<keyword evidence="4" id="KW-1185">Reference proteome</keyword>
<comment type="caution">
    <text evidence="3">The sequence shown here is derived from an EMBL/GenBank/DDBJ whole genome shotgun (WGS) entry which is preliminary data.</text>
</comment>
<evidence type="ECO:0000313" key="4">
    <source>
        <dbReference type="Proteomes" id="UP001285441"/>
    </source>
</evidence>
<feature type="compositionally biased region" description="Polar residues" evidence="1">
    <location>
        <begin position="508"/>
        <end position="519"/>
    </location>
</feature>
<protein>
    <recommendedName>
        <fullName evidence="2">HTH APSES-type domain-containing protein</fullName>
    </recommendedName>
</protein>
<feature type="domain" description="HTH APSES-type" evidence="2">
    <location>
        <begin position="134"/>
        <end position="250"/>
    </location>
</feature>
<reference evidence="3" key="1">
    <citation type="journal article" date="2023" name="Mol. Phylogenet. Evol.">
        <title>Genome-scale phylogeny and comparative genomics of the fungal order Sordariales.</title>
        <authorList>
            <person name="Hensen N."/>
            <person name="Bonometti L."/>
            <person name="Westerberg I."/>
            <person name="Brannstrom I.O."/>
            <person name="Guillou S."/>
            <person name="Cros-Aarteil S."/>
            <person name="Calhoun S."/>
            <person name="Haridas S."/>
            <person name="Kuo A."/>
            <person name="Mondo S."/>
            <person name="Pangilinan J."/>
            <person name="Riley R."/>
            <person name="LaButti K."/>
            <person name="Andreopoulos B."/>
            <person name="Lipzen A."/>
            <person name="Chen C."/>
            <person name="Yan M."/>
            <person name="Daum C."/>
            <person name="Ng V."/>
            <person name="Clum A."/>
            <person name="Steindorff A."/>
            <person name="Ohm R.A."/>
            <person name="Martin F."/>
            <person name="Silar P."/>
            <person name="Natvig D.O."/>
            <person name="Lalanne C."/>
            <person name="Gautier V."/>
            <person name="Ament-Velasquez S.L."/>
            <person name="Kruys A."/>
            <person name="Hutchinson M.I."/>
            <person name="Powell A.J."/>
            <person name="Barry K."/>
            <person name="Miller A.N."/>
            <person name="Grigoriev I.V."/>
            <person name="Debuchy R."/>
            <person name="Gladieux P."/>
            <person name="Hiltunen Thoren M."/>
            <person name="Johannesson H."/>
        </authorList>
    </citation>
    <scope>NUCLEOTIDE SEQUENCE</scope>
    <source>
        <strain evidence="3">CBS 232.78</strain>
    </source>
</reference>
<feature type="region of interest" description="Disordered" evidence="1">
    <location>
        <begin position="1"/>
        <end position="35"/>
    </location>
</feature>
<dbReference type="InterPro" id="IPR051642">
    <property type="entry name" value="SWI6-like"/>
</dbReference>
<dbReference type="InterPro" id="IPR036887">
    <property type="entry name" value="HTH_APSES_sf"/>
</dbReference>
<feature type="region of interest" description="Disordered" evidence="1">
    <location>
        <begin position="502"/>
        <end position="530"/>
    </location>
</feature>
<organism evidence="3 4">
    <name type="scientific">Podospora didyma</name>
    <dbReference type="NCBI Taxonomy" id="330526"/>
    <lineage>
        <taxon>Eukaryota</taxon>
        <taxon>Fungi</taxon>
        <taxon>Dikarya</taxon>
        <taxon>Ascomycota</taxon>
        <taxon>Pezizomycotina</taxon>
        <taxon>Sordariomycetes</taxon>
        <taxon>Sordariomycetidae</taxon>
        <taxon>Sordariales</taxon>
        <taxon>Podosporaceae</taxon>
        <taxon>Podospora</taxon>
    </lineage>
</organism>
<evidence type="ECO:0000313" key="3">
    <source>
        <dbReference type="EMBL" id="KAK3390212.1"/>
    </source>
</evidence>
<name>A0AAE0NYU2_9PEZI</name>
<dbReference type="GO" id="GO:0003677">
    <property type="term" value="F:DNA binding"/>
    <property type="evidence" value="ECO:0007669"/>
    <property type="project" value="InterPro"/>
</dbReference>
<proteinExistence type="predicted"/>
<accession>A0AAE0NYU2</accession>
<gene>
    <name evidence="3" type="ORF">B0H63DRAFT_108541</name>
</gene>